<reference evidence="4" key="1">
    <citation type="submission" date="2016-10" db="EMBL/GenBank/DDBJ databases">
        <authorList>
            <person name="Varghese N."/>
            <person name="Submissions S."/>
        </authorList>
    </citation>
    <scope>NUCLEOTIDE SEQUENCE [LARGE SCALE GENOMIC DNA]</scope>
    <source>
        <strain evidence="4">DSM 24450</strain>
    </source>
</reference>
<dbReference type="InterPro" id="IPR012338">
    <property type="entry name" value="Beta-lactam/transpept-like"/>
</dbReference>
<gene>
    <name evidence="3" type="ORF">SAMN04488006_0930</name>
</gene>
<dbReference type="GO" id="GO:0030655">
    <property type="term" value="P:beta-lactam antibiotic catabolic process"/>
    <property type="evidence" value="ECO:0007669"/>
    <property type="project" value="InterPro"/>
</dbReference>
<feature type="signal peptide" evidence="1">
    <location>
        <begin position="1"/>
        <end position="18"/>
    </location>
</feature>
<keyword evidence="4" id="KW-1185">Reference proteome</keyword>
<dbReference type="SUPFAM" id="SSF56601">
    <property type="entry name" value="beta-lactamase/transpeptidase-like"/>
    <property type="match status" value="1"/>
</dbReference>
<evidence type="ECO:0000256" key="1">
    <source>
        <dbReference type="SAM" id="SignalP"/>
    </source>
</evidence>
<dbReference type="OrthoDB" id="1884322at2"/>
<dbReference type="Gene3D" id="3.40.710.10">
    <property type="entry name" value="DD-peptidase/beta-lactamase superfamily"/>
    <property type="match status" value="1"/>
</dbReference>
<dbReference type="GO" id="GO:0008800">
    <property type="term" value="F:beta-lactamase activity"/>
    <property type="evidence" value="ECO:0007669"/>
    <property type="project" value="InterPro"/>
</dbReference>
<evidence type="ECO:0000313" key="4">
    <source>
        <dbReference type="Proteomes" id="UP000199312"/>
    </source>
</evidence>
<dbReference type="AlphaFoldDB" id="A0A1I6PDI7"/>
<protein>
    <submittedName>
        <fullName evidence="3">Beta-lactamase enzyme family protein</fullName>
    </submittedName>
</protein>
<evidence type="ECO:0000259" key="2">
    <source>
        <dbReference type="Pfam" id="PF13354"/>
    </source>
</evidence>
<feature type="domain" description="Beta-lactamase class A catalytic" evidence="2">
    <location>
        <begin position="67"/>
        <end position="332"/>
    </location>
</feature>
<organism evidence="3 4">
    <name type="scientific">Lutibacter maritimus</name>
    <dbReference type="NCBI Taxonomy" id="593133"/>
    <lineage>
        <taxon>Bacteria</taxon>
        <taxon>Pseudomonadati</taxon>
        <taxon>Bacteroidota</taxon>
        <taxon>Flavobacteriia</taxon>
        <taxon>Flavobacteriales</taxon>
        <taxon>Flavobacteriaceae</taxon>
        <taxon>Lutibacter</taxon>
    </lineage>
</organism>
<dbReference type="Pfam" id="PF13354">
    <property type="entry name" value="Beta-lactamase2"/>
    <property type="match status" value="1"/>
</dbReference>
<dbReference type="STRING" id="593133.SAMN04488006_0930"/>
<accession>A0A1I6PDI7</accession>
<evidence type="ECO:0000313" key="3">
    <source>
        <dbReference type="EMBL" id="SFS38256.1"/>
    </source>
</evidence>
<dbReference type="PROSITE" id="PS51257">
    <property type="entry name" value="PROKAR_LIPOPROTEIN"/>
    <property type="match status" value="1"/>
</dbReference>
<dbReference type="InterPro" id="IPR045155">
    <property type="entry name" value="Beta-lactam_cat"/>
</dbReference>
<sequence>MRHFLTLLFLAFLSISCAKQNPLEKAIASKNKKIKKVIDSVKNYEVQVLFTEILQENGKTTFKDYSYRVDENTYFYPASSVKFPIAVLALQKMNQNKKIDKNTVFNNASDTTKTTFANEIKKVFAVSDNLAYSRLFDYLGQNYINNQLKSKGITARISHRFSVDNPYDINTKSVYFYYKDSVIYTENPIQNDSIKNLPLDKIKKGIGYMVGDSLVEKPMDFSLKNYIPLTSLHQLMKQLVFPELFPKEKRFDLTEEDRNFLINTMAILPKDAGYTSKEYYDSYVKFFLFGDSKEPMPSHIKIHNKVGFAYGYLTDCAFIENTKTNKKYIITATIHVNKNKIYNDGFYEYDTVGFPFLAQLGRELVPLD</sequence>
<feature type="chain" id="PRO_5011682447" evidence="1">
    <location>
        <begin position="19"/>
        <end position="368"/>
    </location>
</feature>
<dbReference type="Proteomes" id="UP000199312">
    <property type="component" value="Unassembled WGS sequence"/>
</dbReference>
<proteinExistence type="predicted"/>
<dbReference type="RefSeq" id="WP_090223306.1">
    <property type="nucleotide sequence ID" value="NZ_FOZP01000002.1"/>
</dbReference>
<keyword evidence="1" id="KW-0732">Signal</keyword>
<name>A0A1I6PDI7_9FLAO</name>
<dbReference type="EMBL" id="FOZP01000002">
    <property type="protein sequence ID" value="SFS38256.1"/>
    <property type="molecule type" value="Genomic_DNA"/>
</dbReference>